<dbReference type="PRINTS" id="PR01703">
    <property type="entry name" value="MNSODISMTASE"/>
</dbReference>
<dbReference type="InterPro" id="IPR036324">
    <property type="entry name" value="Mn/Fe_SOD_N_sf"/>
</dbReference>
<dbReference type="OrthoDB" id="9803125at2"/>
<sequence length="211" mass="23166">MTFKLPDLPFDAGALEPYISALTMKTHHGKHHAAYIKNMNAILAERADAQTSLEAVVSLAAREANKKLFNNAAQAWNHGFFWQSLSADAQNGPSGDLRAAIMNSFGSLEAFNDEAKAKGVGHFASGWLWLVSDESGALSLCDLHDADTPITDPSLTPLLVCDLWEHAYYIDYANERPRFVDAFLTKLANWRFAQAQYQAARSGSGAWVFAT</sequence>
<dbReference type="Pfam" id="PF00081">
    <property type="entry name" value="Sod_Fe_N"/>
    <property type="match status" value="1"/>
</dbReference>
<keyword evidence="4 6" id="KW-0560">Oxidoreductase</keyword>
<dbReference type="PIRSF" id="PIRSF000349">
    <property type="entry name" value="SODismutase"/>
    <property type="match status" value="1"/>
</dbReference>
<keyword evidence="10" id="KW-1185">Reference proteome</keyword>
<evidence type="ECO:0000259" key="8">
    <source>
        <dbReference type="Pfam" id="PF02777"/>
    </source>
</evidence>
<dbReference type="FunCoup" id="A0A1B1AGC6">
    <property type="interactions" value="226"/>
</dbReference>
<dbReference type="GO" id="GO:0046872">
    <property type="term" value="F:metal ion binding"/>
    <property type="evidence" value="ECO:0007669"/>
    <property type="project" value="UniProtKB-KW"/>
</dbReference>
<evidence type="ECO:0000256" key="6">
    <source>
        <dbReference type="RuleBase" id="RU000414"/>
    </source>
</evidence>
<dbReference type="AlphaFoldDB" id="A0A1B1AGC6"/>
<dbReference type="GO" id="GO:0004784">
    <property type="term" value="F:superoxide dismutase activity"/>
    <property type="evidence" value="ECO:0007669"/>
    <property type="project" value="UniProtKB-EC"/>
</dbReference>
<feature type="binding site" evidence="5">
    <location>
        <position position="27"/>
    </location>
    <ligand>
        <name>Mn(2+)</name>
        <dbReference type="ChEBI" id="CHEBI:29035"/>
    </ligand>
</feature>
<dbReference type="InParanoid" id="A0A1B1AGC6"/>
<evidence type="ECO:0000313" key="9">
    <source>
        <dbReference type="EMBL" id="ANP45607.1"/>
    </source>
</evidence>
<comment type="function">
    <text evidence="6">Destroys radicals which are normally produced within the cells and which are toxic to biological systems.</text>
</comment>
<dbReference type="STRING" id="1759059.ATE48_06580"/>
<dbReference type="InterPro" id="IPR001189">
    <property type="entry name" value="Mn/Fe_SOD"/>
</dbReference>
<protein>
    <recommendedName>
        <fullName evidence="2 6">Superoxide dismutase</fullName>
        <ecNumber evidence="2 6">1.15.1.1</ecNumber>
    </recommendedName>
</protein>
<feature type="binding site" evidence="5">
    <location>
        <position position="162"/>
    </location>
    <ligand>
        <name>Mn(2+)</name>
        <dbReference type="ChEBI" id="CHEBI:29035"/>
    </ligand>
</feature>
<evidence type="ECO:0000256" key="1">
    <source>
        <dbReference type="ARBA" id="ARBA00008714"/>
    </source>
</evidence>
<feature type="domain" description="Manganese/iron superoxide dismutase C-terminal" evidence="8">
    <location>
        <begin position="93"/>
        <end position="195"/>
    </location>
</feature>
<organism evidence="9 10">
    <name type="scientific">Candidatus Viadribacter manganicus</name>
    <dbReference type="NCBI Taxonomy" id="1759059"/>
    <lineage>
        <taxon>Bacteria</taxon>
        <taxon>Pseudomonadati</taxon>
        <taxon>Pseudomonadota</taxon>
        <taxon>Alphaproteobacteria</taxon>
        <taxon>Hyphomonadales</taxon>
        <taxon>Hyphomonadaceae</taxon>
        <taxon>Candidatus Viadribacter</taxon>
    </lineage>
</organism>
<feature type="binding site" evidence="5">
    <location>
        <position position="78"/>
    </location>
    <ligand>
        <name>Mn(2+)</name>
        <dbReference type="ChEBI" id="CHEBI:29035"/>
    </ligand>
</feature>
<dbReference type="EMBL" id="CP013244">
    <property type="protein sequence ID" value="ANP45607.1"/>
    <property type="molecule type" value="Genomic_DNA"/>
</dbReference>
<dbReference type="InterPro" id="IPR019832">
    <property type="entry name" value="Mn/Fe_SOD_C"/>
</dbReference>
<dbReference type="InterPro" id="IPR036314">
    <property type="entry name" value="SOD_C_sf"/>
</dbReference>
<evidence type="ECO:0000256" key="5">
    <source>
        <dbReference type="PIRSR" id="PIRSR000349-1"/>
    </source>
</evidence>
<evidence type="ECO:0000256" key="3">
    <source>
        <dbReference type="ARBA" id="ARBA00022723"/>
    </source>
</evidence>
<feature type="binding site" evidence="5">
    <location>
        <position position="166"/>
    </location>
    <ligand>
        <name>Mn(2+)</name>
        <dbReference type="ChEBI" id="CHEBI:29035"/>
    </ligand>
</feature>
<evidence type="ECO:0000256" key="2">
    <source>
        <dbReference type="ARBA" id="ARBA00012682"/>
    </source>
</evidence>
<comment type="similarity">
    <text evidence="1 6">Belongs to the iron/manganese superoxide dismutase family.</text>
</comment>
<dbReference type="Gene3D" id="3.55.40.20">
    <property type="entry name" value="Iron/manganese superoxide dismutase, C-terminal domain"/>
    <property type="match status" value="1"/>
</dbReference>
<evidence type="ECO:0000313" key="10">
    <source>
        <dbReference type="Proteomes" id="UP000092498"/>
    </source>
</evidence>
<dbReference type="SUPFAM" id="SSF54719">
    <property type="entry name" value="Fe,Mn superoxide dismutase (SOD), C-terminal domain"/>
    <property type="match status" value="1"/>
</dbReference>
<dbReference type="RefSeq" id="WP_066769198.1">
    <property type="nucleotide sequence ID" value="NZ_CP013244.1"/>
</dbReference>
<evidence type="ECO:0000256" key="4">
    <source>
        <dbReference type="ARBA" id="ARBA00023002"/>
    </source>
</evidence>
<dbReference type="EC" id="1.15.1.1" evidence="2 6"/>
<dbReference type="InterPro" id="IPR019833">
    <property type="entry name" value="Mn/Fe_SOD_BS"/>
</dbReference>
<name>A0A1B1AGC6_9PROT</name>
<dbReference type="SUPFAM" id="SSF46609">
    <property type="entry name" value="Fe,Mn superoxide dismutase (SOD), N-terminal domain"/>
    <property type="match status" value="1"/>
</dbReference>
<dbReference type="PROSITE" id="PS00088">
    <property type="entry name" value="SOD_MN"/>
    <property type="match status" value="1"/>
</dbReference>
<dbReference type="Proteomes" id="UP000092498">
    <property type="component" value="Chromosome"/>
</dbReference>
<dbReference type="Gene3D" id="1.10.287.990">
    <property type="entry name" value="Fe,Mn superoxide dismutase (SOD) domain"/>
    <property type="match status" value="1"/>
</dbReference>
<proteinExistence type="inferred from homology"/>
<evidence type="ECO:0000259" key="7">
    <source>
        <dbReference type="Pfam" id="PF00081"/>
    </source>
</evidence>
<gene>
    <name evidence="9" type="ORF">ATE48_06580</name>
</gene>
<reference evidence="9 10" key="1">
    <citation type="submission" date="2015-11" db="EMBL/GenBank/DDBJ databases">
        <title>Whole-Genome Sequence of Candidatus Oderbacter manganicum from the National Park Lower Oder Valley, Germany.</title>
        <authorList>
            <person name="Braun B."/>
            <person name="Liere K."/>
            <person name="Szewzyk U."/>
        </authorList>
    </citation>
    <scope>NUCLEOTIDE SEQUENCE [LARGE SCALE GENOMIC DNA]</scope>
    <source>
        <strain evidence="9 10">OTSz_A_272</strain>
    </source>
</reference>
<dbReference type="PANTHER" id="PTHR42769">
    <property type="entry name" value="SUPEROXIDE DISMUTASE"/>
    <property type="match status" value="1"/>
</dbReference>
<dbReference type="KEGG" id="cbot:ATE48_06580"/>
<dbReference type="InterPro" id="IPR019831">
    <property type="entry name" value="Mn/Fe_SOD_N"/>
</dbReference>
<feature type="domain" description="Manganese/iron superoxide dismutase N-terminal" evidence="7">
    <location>
        <begin position="2"/>
        <end position="86"/>
    </location>
</feature>
<dbReference type="Pfam" id="PF02777">
    <property type="entry name" value="Sod_Fe_C"/>
    <property type="match status" value="1"/>
</dbReference>
<dbReference type="PANTHER" id="PTHR42769:SF3">
    <property type="entry name" value="SUPEROXIDE DISMUTASE [FE] 2, CHLOROPLASTIC"/>
    <property type="match status" value="1"/>
</dbReference>
<comment type="catalytic activity">
    <reaction evidence="6">
        <text>2 superoxide + 2 H(+) = H2O2 + O2</text>
        <dbReference type="Rhea" id="RHEA:20696"/>
        <dbReference type="ChEBI" id="CHEBI:15378"/>
        <dbReference type="ChEBI" id="CHEBI:15379"/>
        <dbReference type="ChEBI" id="CHEBI:16240"/>
        <dbReference type="ChEBI" id="CHEBI:18421"/>
        <dbReference type="EC" id="1.15.1.1"/>
    </reaction>
</comment>
<keyword evidence="3 5" id="KW-0479">Metal-binding</keyword>
<accession>A0A1B1AGC6</accession>